<evidence type="ECO:0000313" key="8">
    <source>
        <dbReference type="EMBL" id="TDS25575.1"/>
    </source>
</evidence>
<evidence type="ECO:0000313" key="6">
    <source>
        <dbReference type="EMBL" id="SDJ13438.1"/>
    </source>
</evidence>
<reference evidence="10 12" key="1">
    <citation type="submission" date="2016-10" db="EMBL/GenBank/DDBJ databases">
        <authorList>
            <person name="Varghese N."/>
            <person name="Submissions S."/>
        </authorList>
    </citation>
    <scope>NUCLEOTIDE SEQUENCE [LARGE SCALE GENOMIC DNA]</scope>
    <source>
        <strain evidence="4 16">WG10</strain>
        <strain evidence="5 12">WG2</strain>
        <strain evidence="7 10">WG5</strain>
    </source>
</reference>
<sequence>MKKILKVLLVISFIAVSLTGVSFAQGPGMNSNVKNYNYQTKGEGVGYKSVELTDYQIEKLLESLTDNQVKKIVKLLDHQVEKTIELLTDYQIEKILEFRDEFYNDTEELRNELRSLIREIRDLEFRGASNAEIREVEDKLEQILSKINEKRIEYQKNIESILTDSQLETIEENHFKFQGTFNNSDTSNGIRNGIRN</sequence>
<dbReference type="EMBL" id="FMYT01000012">
    <property type="protein sequence ID" value="SDC72718.1"/>
    <property type="molecule type" value="Genomic_DNA"/>
</dbReference>
<evidence type="ECO:0000313" key="10">
    <source>
        <dbReference type="Proteomes" id="UP000198612"/>
    </source>
</evidence>
<dbReference type="Proteomes" id="UP000198612">
    <property type="component" value="Unassembled WGS sequence"/>
</dbReference>
<feature type="coiled-coil region" evidence="1">
    <location>
        <begin position="99"/>
        <end position="157"/>
    </location>
</feature>
<keyword evidence="12" id="KW-1185">Reference proteome</keyword>
<reference evidence="8 15" key="3">
    <citation type="submission" date="2019-03" db="EMBL/GenBank/DDBJ databases">
        <title>Deep subsurface shale carbon reservoir microbial communities from Ohio and West Virginia, USA.</title>
        <authorList>
            <person name="Wrighton K."/>
        </authorList>
    </citation>
    <scope>NUCLEOTIDE SEQUENCE [LARGE SCALE GENOMIC DNA]</scope>
    <source>
        <strain evidence="8 15">UTICA-S4D12</strain>
    </source>
</reference>
<evidence type="ECO:0000313" key="13">
    <source>
        <dbReference type="Proteomes" id="UP000247389"/>
    </source>
</evidence>
<feature type="chain" id="PRO_5011393190" description="LTXXQ motif family protein" evidence="2">
    <location>
        <begin position="25"/>
        <end position="196"/>
    </location>
</feature>
<accession>A0A1G6NYA4</accession>
<evidence type="ECO:0000313" key="11">
    <source>
        <dbReference type="Proteomes" id="UP000198945"/>
    </source>
</evidence>
<dbReference type="AlphaFoldDB" id="A0A1G6NYA4"/>
<evidence type="ECO:0000313" key="5">
    <source>
        <dbReference type="EMBL" id="SDG12427.1"/>
    </source>
</evidence>
<dbReference type="Proteomes" id="UP000199519">
    <property type="component" value="Unassembled WGS sequence"/>
</dbReference>
<feature type="signal peptide" evidence="2">
    <location>
        <begin position="1"/>
        <end position="24"/>
    </location>
</feature>
<dbReference type="GeneID" id="57013979"/>
<name>A0A1G6NYA4_9FIRM</name>
<evidence type="ECO:0000256" key="2">
    <source>
        <dbReference type="SAM" id="SignalP"/>
    </source>
</evidence>
<dbReference type="EMBL" id="FOHG01000045">
    <property type="protein sequence ID" value="SET23261.1"/>
    <property type="molecule type" value="Genomic_DNA"/>
</dbReference>
<dbReference type="RefSeq" id="WP_089717504.1">
    <property type="nucleotide sequence ID" value="NZ_FMYT01000012.1"/>
</dbReference>
<dbReference type="Proteomes" id="UP000324896">
    <property type="component" value="Unassembled WGS sequence"/>
</dbReference>
<proteinExistence type="predicted"/>
<evidence type="ECO:0000313" key="7">
    <source>
        <dbReference type="EMBL" id="SET23261.1"/>
    </source>
</evidence>
<evidence type="ECO:0000313" key="9">
    <source>
        <dbReference type="EMBL" id="TDX35903.1"/>
    </source>
</evidence>
<evidence type="ECO:0000313" key="12">
    <source>
        <dbReference type="Proteomes" id="UP000199519"/>
    </source>
</evidence>
<evidence type="ECO:0000313" key="16">
    <source>
        <dbReference type="Proteomes" id="UP000324896"/>
    </source>
</evidence>
<dbReference type="Proteomes" id="UP000198945">
    <property type="component" value="Unassembled WGS sequence"/>
</dbReference>
<dbReference type="EMBL" id="FNBJ01000049">
    <property type="protein sequence ID" value="SDG12427.1"/>
    <property type="molecule type" value="Genomic_DNA"/>
</dbReference>
<evidence type="ECO:0000313" key="3">
    <source>
        <dbReference type="EMBL" id="PXV61936.1"/>
    </source>
</evidence>
<dbReference type="Gene3D" id="1.20.120.1490">
    <property type="match status" value="1"/>
</dbReference>
<evidence type="ECO:0000313" key="15">
    <source>
        <dbReference type="Proteomes" id="UP000295758"/>
    </source>
</evidence>
<reference evidence="9 14" key="4">
    <citation type="submission" date="2019-03" db="EMBL/GenBank/DDBJ databases">
        <title>Subsurface microbial communities from deep shales in Ohio and West Virginia, USA.</title>
        <authorList>
            <person name="Wrighton K."/>
        </authorList>
    </citation>
    <scope>NUCLEOTIDE SEQUENCE [LARGE SCALE GENOMIC DNA]</scope>
    <source>
        <strain evidence="9 14">DSMZ 11287</strain>
        <strain evidence="3 13">MSL28</strain>
    </source>
</reference>
<dbReference type="Proteomes" id="UP000247389">
    <property type="component" value="Unassembled WGS sequence"/>
</dbReference>
<dbReference type="Proteomes" id="UP000295472">
    <property type="component" value="Unassembled WGS sequence"/>
</dbReference>
<reference evidence="6 11" key="2">
    <citation type="submission" date="2016-10" db="EMBL/GenBank/DDBJ databases">
        <authorList>
            <person name="de Groot N.N."/>
        </authorList>
    </citation>
    <scope>NUCLEOTIDE SEQUENCE [LARGE SCALE GENOMIC DNA]</scope>
    <source>
        <strain evidence="6 11">WG7</strain>
    </source>
</reference>
<evidence type="ECO:0000313" key="4">
    <source>
        <dbReference type="EMBL" id="SDC72718.1"/>
    </source>
</evidence>
<dbReference type="EMBL" id="QICM01000042">
    <property type="protein sequence ID" value="PXV61936.1"/>
    <property type="molecule type" value="Genomic_DNA"/>
</dbReference>
<evidence type="ECO:0000256" key="1">
    <source>
        <dbReference type="SAM" id="Coils"/>
    </source>
</evidence>
<evidence type="ECO:0008006" key="17">
    <source>
        <dbReference type="Google" id="ProtNLM"/>
    </source>
</evidence>
<dbReference type="EMBL" id="SOAA01000052">
    <property type="protein sequence ID" value="TDS25575.1"/>
    <property type="molecule type" value="Genomic_DNA"/>
</dbReference>
<organism evidence="4 16">
    <name type="scientific">Halanaerobium congolense</name>
    <dbReference type="NCBI Taxonomy" id="54121"/>
    <lineage>
        <taxon>Bacteria</taxon>
        <taxon>Bacillati</taxon>
        <taxon>Bacillota</taxon>
        <taxon>Clostridia</taxon>
        <taxon>Halanaerobiales</taxon>
        <taxon>Halanaerobiaceae</taxon>
        <taxon>Halanaerobium</taxon>
    </lineage>
</organism>
<evidence type="ECO:0000313" key="14">
    <source>
        <dbReference type="Proteomes" id="UP000295472"/>
    </source>
</evidence>
<keyword evidence="2" id="KW-0732">Signal</keyword>
<keyword evidence="1" id="KW-0175">Coiled coil</keyword>
<dbReference type="EMBL" id="SOEF01000055">
    <property type="protein sequence ID" value="TDX35903.1"/>
    <property type="molecule type" value="Genomic_DNA"/>
</dbReference>
<dbReference type="Proteomes" id="UP000295758">
    <property type="component" value="Unassembled WGS sequence"/>
</dbReference>
<protein>
    <recommendedName>
        <fullName evidence="17">LTXXQ motif family protein</fullName>
    </recommendedName>
</protein>
<gene>
    <name evidence="8" type="ORF">BY453_1522</name>
    <name evidence="9" type="ORF">C7954_1551</name>
    <name evidence="3" type="ORF">C8C78_14219</name>
    <name evidence="4" type="ORF">SAMN04488597_11293</name>
    <name evidence="5" type="ORF">SAMN04488598_1497</name>
    <name evidence="7" type="ORF">SAMN04515652_1457</name>
    <name evidence="6" type="ORF">SAMN04515654_12930</name>
</gene>
<dbReference type="EMBL" id="FNEH01000029">
    <property type="protein sequence ID" value="SDJ13438.1"/>
    <property type="molecule type" value="Genomic_DNA"/>
</dbReference>